<keyword evidence="1" id="KW-0732">Signal</keyword>
<dbReference type="RefSeq" id="WP_236344421.1">
    <property type="nucleotide sequence ID" value="NZ_CAKMMF010000026.1"/>
</dbReference>
<organism evidence="2 3">
    <name type="scientific">Paenibacillus plantiphilus</name>
    <dbReference type="NCBI Taxonomy" id="2905650"/>
    <lineage>
        <taxon>Bacteria</taxon>
        <taxon>Bacillati</taxon>
        <taxon>Bacillota</taxon>
        <taxon>Bacilli</taxon>
        <taxon>Bacillales</taxon>
        <taxon>Paenibacillaceae</taxon>
        <taxon>Paenibacillus</taxon>
    </lineage>
</organism>
<dbReference type="Gene3D" id="3.40.190.10">
    <property type="entry name" value="Periplasmic binding protein-like II"/>
    <property type="match status" value="1"/>
</dbReference>
<dbReference type="PROSITE" id="PS51257">
    <property type="entry name" value="PROKAR_LIPOPROTEIN"/>
    <property type="match status" value="1"/>
</dbReference>
<dbReference type="SUPFAM" id="SSF53850">
    <property type="entry name" value="Periplasmic binding protein-like II"/>
    <property type="match status" value="1"/>
</dbReference>
<dbReference type="Proteomes" id="UP000838686">
    <property type="component" value="Unassembled WGS sequence"/>
</dbReference>
<evidence type="ECO:0000256" key="1">
    <source>
        <dbReference type="SAM" id="SignalP"/>
    </source>
</evidence>
<protein>
    <submittedName>
        <fullName evidence="2">ABC transporter substrate-binding protein YesO</fullName>
    </submittedName>
</protein>
<evidence type="ECO:0000313" key="3">
    <source>
        <dbReference type="Proteomes" id="UP000838686"/>
    </source>
</evidence>
<accession>A0ABM9CLJ4</accession>
<dbReference type="PANTHER" id="PTHR43649">
    <property type="entry name" value="ARABINOSE-BINDING PROTEIN-RELATED"/>
    <property type="match status" value="1"/>
</dbReference>
<sequence>MKKWSMLLSAVMVFMLIVAGCGNNNNAGGNSGSGSSGDKVELSFSIWGDKEFWEESLKTFESNHPNIKVKLNFMADSYEDKLFTMISGGNAPDVMTMYETTTPDVAKKGVVEDLTPYIEKDNSFDISDFYDVSLELSKIDNKIYGLGYALAPQMLFYNKTMFDKANVAYPTGDWTWDDYLEAAKKLTVKEGDKIVQYGSDSNTNWWIPAEIAVRQNGGDFFKDEKANFDSPEVIEALQFWADITNKHKVAPTLAEMSGQGDLFPSGLVAMTRNGVWLKDTYKDIKDFEWDIAPLPKQKQASTVLHTSYFTMSSKSKHKEEAWELIKWLSGPEVQEGIDSKAGFLPTRKSVSDKEVYDTKMPASTHLIGDTADYGRLLPYAPGVKQATDELQKELEQIFTGKVTAEQAMKAFQAKAQSVIEKNK</sequence>
<reference evidence="2" key="1">
    <citation type="submission" date="2022-01" db="EMBL/GenBank/DDBJ databases">
        <authorList>
            <person name="Criscuolo A."/>
        </authorList>
    </citation>
    <scope>NUCLEOTIDE SEQUENCE</scope>
    <source>
        <strain evidence="2">CIP111893</strain>
    </source>
</reference>
<keyword evidence="3" id="KW-1185">Reference proteome</keyword>
<dbReference type="Pfam" id="PF01547">
    <property type="entry name" value="SBP_bac_1"/>
    <property type="match status" value="1"/>
</dbReference>
<gene>
    <name evidence="2" type="primary">yesO_4</name>
    <name evidence="2" type="ORF">PAECIP111893_04092</name>
</gene>
<feature type="chain" id="PRO_5045352367" evidence="1">
    <location>
        <begin position="20"/>
        <end position="423"/>
    </location>
</feature>
<comment type="caution">
    <text evidence="2">The sequence shown here is derived from an EMBL/GenBank/DDBJ whole genome shotgun (WGS) entry which is preliminary data.</text>
</comment>
<dbReference type="EMBL" id="CAKMMF010000026">
    <property type="protein sequence ID" value="CAH1216299.1"/>
    <property type="molecule type" value="Genomic_DNA"/>
</dbReference>
<dbReference type="InterPro" id="IPR006059">
    <property type="entry name" value="SBP"/>
</dbReference>
<name>A0ABM9CLJ4_9BACL</name>
<proteinExistence type="predicted"/>
<feature type="signal peptide" evidence="1">
    <location>
        <begin position="1"/>
        <end position="19"/>
    </location>
</feature>
<evidence type="ECO:0000313" key="2">
    <source>
        <dbReference type="EMBL" id="CAH1216299.1"/>
    </source>
</evidence>
<dbReference type="InterPro" id="IPR050490">
    <property type="entry name" value="Bact_solute-bd_prot1"/>
</dbReference>
<dbReference type="PANTHER" id="PTHR43649:SF12">
    <property type="entry name" value="DIACETYLCHITOBIOSE BINDING PROTEIN DASA"/>
    <property type="match status" value="1"/>
</dbReference>
<dbReference type="CDD" id="cd13585">
    <property type="entry name" value="PBP2_TMBP_like"/>
    <property type="match status" value="1"/>
</dbReference>